<keyword evidence="2" id="KW-1185">Reference proteome</keyword>
<evidence type="ECO:0000313" key="2">
    <source>
        <dbReference type="Proteomes" id="UP000322025"/>
    </source>
</evidence>
<sequence>MADELDFQILLELTYRADILSLYEMQALDQEEFRVMISNSESLHSQIYTLQNELGKIKEAILQNENISDEQKKNFRDFLDFMPDDENIMLSDNDVEESNGGEFKN</sequence>
<evidence type="ECO:0000313" key="1">
    <source>
        <dbReference type="EMBL" id="KAA8501014.1"/>
    </source>
</evidence>
<dbReference type="AlphaFoldDB" id="A0A5M9HVL5"/>
<dbReference type="Proteomes" id="UP000322025">
    <property type="component" value="Unassembled WGS sequence"/>
</dbReference>
<gene>
    <name evidence="1" type="ORF">FNY66_10450</name>
</gene>
<comment type="caution">
    <text evidence="1">The sequence shown here is derived from an EMBL/GenBank/DDBJ whole genome shotgun (WGS) entry which is preliminary data.</text>
</comment>
<accession>A0A5M9HVL5</accession>
<organism evidence="1 2">
    <name type="scientific">Mediterraneibacter catenae</name>
    <dbReference type="NCBI Taxonomy" id="2594882"/>
    <lineage>
        <taxon>Bacteria</taxon>
        <taxon>Bacillati</taxon>
        <taxon>Bacillota</taxon>
        <taxon>Clostridia</taxon>
        <taxon>Lachnospirales</taxon>
        <taxon>Lachnospiraceae</taxon>
        <taxon>Mediterraneibacter</taxon>
    </lineage>
</organism>
<name>A0A5M9HVL5_9FIRM</name>
<dbReference type="EMBL" id="VMSO01000013">
    <property type="protein sequence ID" value="KAA8501014.1"/>
    <property type="molecule type" value="Genomic_DNA"/>
</dbReference>
<proteinExistence type="predicted"/>
<reference evidence="1" key="1">
    <citation type="submission" date="2019-07" db="EMBL/GenBank/DDBJ databases">
        <authorList>
            <person name="Wongkuna S."/>
            <person name="Scaria J."/>
        </authorList>
    </citation>
    <scope>NUCLEOTIDE SEQUENCE [LARGE SCALE GENOMIC DNA]</scope>
    <source>
        <strain evidence="1">SW178</strain>
    </source>
</reference>
<protein>
    <submittedName>
        <fullName evidence="1">Uncharacterized protein</fullName>
    </submittedName>
</protein>
<dbReference type="RefSeq" id="WP_150311109.1">
    <property type="nucleotide sequence ID" value="NZ_VMSO01000013.1"/>
</dbReference>